<reference evidence="13 14" key="1">
    <citation type="submission" date="2015-09" db="EMBL/GenBank/DDBJ databases">
        <authorList>
            <consortium name="Swine Surveillance"/>
        </authorList>
    </citation>
    <scope>NUCLEOTIDE SEQUENCE [LARGE SCALE GENOMIC DNA]</scope>
    <source>
        <strain evidence="13 14">CECT 8383</strain>
    </source>
</reference>
<evidence type="ECO:0000313" key="13">
    <source>
        <dbReference type="EMBL" id="CUH85654.1"/>
    </source>
</evidence>
<gene>
    <name evidence="13" type="primary">waaA_2</name>
    <name evidence="13" type="ORF">TM5383_02888</name>
</gene>
<dbReference type="SUPFAM" id="SSF53756">
    <property type="entry name" value="UDP-Glycosyltransferase/glycogen phosphorylase"/>
    <property type="match status" value="1"/>
</dbReference>
<evidence type="ECO:0000256" key="11">
    <source>
        <dbReference type="RuleBase" id="RU365103"/>
    </source>
</evidence>
<comment type="function">
    <text evidence="1 11">Involved in lipopolysaccharide (LPS) biosynthesis. Catalyzes the transfer of 3-deoxy-D-manno-octulosonate (Kdo) residue(s) from CMP-Kdo to lipid IV(A), the tetraacyldisaccharide-1,4'-bisphosphate precursor of lipid A.</text>
</comment>
<keyword evidence="11" id="KW-0448">Lipopolysaccharide biosynthesis</keyword>
<dbReference type="Proteomes" id="UP000051681">
    <property type="component" value="Unassembled WGS sequence"/>
</dbReference>
<dbReference type="Pfam" id="PF04413">
    <property type="entry name" value="Glycos_transf_N"/>
    <property type="match status" value="1"/>
</dbReference>
<keyword evidence="13" id="KW-0328">Glycosyltransferase</keyword>
<keyword evidence="11" id="KW-1003">Cell membrane</keyword>
<proteinExistence type="inferred from homology"/>
<dbReference type="GO" id="GO:0009245">
    <property type="term" value="P:lipid A biosynthetic process"/>
    <property type="evidence" value="ECO:0007669"/>
    <property type="project" value="TreeGrafter"/>
</dbReference>
<keyword evidence="6 11" id="KW-0808">Transferase</keyword>
<dbReference type="InterPro" id="IPR038107">
    <property type="entry name" value="Glycos_transf_N_sf"/>
</dbReference>
<accession>A0A0P1GSI0</accession>
<feature type="site" description="Transition state stabilizer" evidence="10">
    <location>
        <position position="144"/>
    </location>
</feature>
<dbReference type="PANTHER" id="PTHR42755">
    <property type="entry name" value="3-DEOXY-MANNO-OCTULOSONATE CYTIDYLYLTRANSFERASE"/>
    <property type="match status" value="1"/>
</dbReference>
<feature type="active site" description="Proton acceptor" evidence="9">
    <location>
        <position position="74"/>
    </location>
</feature>
<dbReference type="STRING" id="340021.TM5383_02888"/>
<comment type="similarity">
    <text evidence="3">Belongs to the glycosyltransferase group 1 family. Glycosyltransferase 30 subfamily.</text>
</comment>
<dbReference type="UniPathway" id="UPA00958"/>
<organism evidence="13 14">
    <name type="scientific">Thalassovita mediterranea</name>
    <dbReference type="NCBI Taxonomy" id="340021"/>
    <lineage>
        <taxon>Bacteria</taxon>
        <taxon>Pseudomonadati</taxon>
        <taxon>Pseudomonadota</taxon>
        <taxon>Alphaproteobacteria</taxon>
        <taxon>Rhodobacterales</taxon>
        <taxon>Roseobacteraceae</taxon>
        <taxon>Thalassovita</taxon>
    </lineage>
</organism>
<comment type="pathway">
    <text evidence="2 11">Bacterial outer membrane biogenesis; LPS core biosynthesis.</text>
</comment>
<dbReference type="Gene3D" id="3.40.50.2000">
    <property type="entry name" value="Glycogen Phosphorylase B"/>
    <property type="match status" value="1"/>
</dbReference>
<evidence type="ECO:0000256" key="6">
    <source>
        <dbReference type="ARBA" id="ARBA00022679"/>
    </source>
</evidence>
<dbReference type="RefSeq" id="WP_058319715.1">
    <property type="nucleotide sequence ID" value="NZ_CYSF01000017.1"/>
</dbReference>
<dbReference type="EMBL" id="CYSF01000017">
    <property type="protein sequence ID" value="CUH85654.1"/>
    <property type="molecule type" value="Genomic_DNA"/>
</dbReference>
<dbReference type="GO" id="GO:0005886">
    <property type="term" value="C:plasma membrane"/>
    <property type="evidence" value="ECO:0007669"/>
    <property type="project" value="UniProtKB-SubCell"/>
</dbReference>
<dbReference type="Gene3D" id="3.40.50.11720">
    <property type="entry name" value="3-Deoxy-D-manno-octulosonic-acid transferase, N-terminal domain"/>
    <property type="match status" value="1"/>
</dbReference>
<evidence type="ECO:0000256" key="3">
    <source>
        <dbReference type="ARBA" id="ARBA00006380"/>
    </source>
</evidence>
<dbReference type="InterPro" id="IPR039901">
    <property type="entry name" value="Kdotransferase"/>
</dbReference>
<keyword evidence="14" id="KW-1185">Reference proteome</keyword>
<keyword evidence="11" id="KW-0472">Membrane</keyword>
<feature type="site" description="Transition state stabilizer" evidence="10">
    <location>
        <position position="221"/>
    </location>
</feature>
<dbReference type="FunFam" id="3.40.50.2000:FF:000032">
    <property type="entry name" value="3-deoxy-D-manno-octulosonic acid transferase"/>
    <property type="match status" value="1"/>
</dbReference>
<protein>
    <recommendedName>
        <fullName evidence="5 11">3-deoxy-D-manno-octulosonic acid transferase</fullName>
        <shortName evidence="11">Kdo transferase</shortName>
        <ecNumber evidence="4 11">2.4.99.12</ecNumber>
    </recommendedName>
    <alternativeName>
        <fullName evidence="7 11">Lipid IV(A) 3-deoxy-D-manno-octulosonic acid transferase</fullName>
    </alternativeName>
</protein>
<evidence type="ECO:0000256" key="2">
    <source>
        <dbReference type="ARBA" id="ARBA00004713"/>
    </source>
</evidence>
<comment type="catalytic activity">
    <reaction evidence="8 11">
        <text>lipid IVA (E. coli) + CMP-3-deoxy-beta-D-manno-octulosonate = alpha-Kdo-(2-&gt;6)-lipid IVA (E. coli) + CMP + H(+)</text>
        <dbReference type="Rhea" id="RHEA:28066"/>
        <dbReference type="ChEBI" id="CHEBI:15378"/>
        <dbReference type="ChEBI" id="CHEBI:58603"/>
        <dbReference type="ChEBI" id="CHEBI:60364"/>
        <dbReference type="ChEBI" id="CHEBI:60377"/>
        <dbReference type="ChEBI" id="CHEBI:85987"/>
        <dbReference type="EC" id="2.4.99.12"/>
    </reaction>
</comment>
<evidence type="ECO:0000256" key="1">
    <source>
        <dbReference type="ARBA" id="ARBA00003394"/>
    </source>
</evidence>
<dbReference type="InterPro" id="IPR007507">
    <property type="entry name" value="Glycos_transf_N"/>
</dbReference>
<evidence type="ECO:0000256" key="8">
    <source>
        <dbReference type="ARBA" id="ARBA00049183"/>
    </source>
</evidence>
<sequence length="433" mass="47373">MPSHIIAPQPRPTLTYQLYRGLAAALVPLAYRKIARKLDEAGFSADRQRERMGYASLPRPDGQLVWCHAASVGESLSALTLIHAMGERHPEMQFLLTSGTATSAQIVATRLPPRCLHQFAPLDSGGAMRRFLNHWQPDLACFVESELWPQMVMRTAAMCPVTLLNARISKGSLRNWARFGKTAQQLLDRFSLIRTQDQATLDGILSLGARAERCARGQNLKSAAGPLPVPLDTLEQLNRQIGNRPVWIAASTHPGEEGPALEAHRRLLEQTPDLLLVLVPRHPERADGIEQMITNAGLSHSRRSRGEPPRGQVYLADTLGEMGLFYNLSPLVFLGGSLTPVGGHNPYEPAHAGAVVIHGPLYANFAEDYPALQQAGGAVEVQDRAALAQAVQSLLDAPEQQQRHSAAARQFALDQMQGLDQMISELSALLKPR</sequence>
<dbReference type="PANTHER" id="PTHR42755:SF1">
    <property type="entry name" value="3-DEOXY-D-MANNO-OCTULOSONIC ACID TRANSFERASE, MITOCHONDRIAL-RELATED"/>
    <property type="match status" value="1"/>
</dbReference>
<dbReference type="GO" id="GO:0009244">
    <property type="term" value="P:lipopolysaccharide core region biosynthetic process"/>
    <property type="evidence" value="ECO:0007669"/>
    <property type="project" value="UniProtKB-UniRule"/>
</dbReference>
<evidence type="ECO:0000256" key="5">
    <source>
        <dbReference type="ARBA" id="ARBA00019077"/>
    </source>
</evidence>
<name>A0A0P1GSI0_9RHOB</name>
<evidence type="ECO:0000256" key="9">
    <source>
        <dbReference type="PIRSR" id="PIRSR639901-1"/>
    </source>
</evidence>
<comment type="subcellular location">
    <subcellularLocation>
        <location evidence="11">Cell membrane</location>
    </subcellularLocation>
</comment>
<evidence type="ECO:0000256" key="7">
    <source>
        <dbReference type="ARBA" id="ARBA00031445"/>
    </source>
</evidence>
<evidence type="ECO:0000313" key="14">
    <source>
        <dbReference type="Proteomes" id="UP000051681"/>
    </source>
</evidence>
<dbReference type="EC" id="2.4.99.12" evidence="4 11"/>
<feature type="domain" description="3-deoxy-D-manno-octulosonic-acid transferase N-terminal" evidence="12">
    <location>
        <begin position="47"/>
        <end position="222"/>
    </location>
</feature>
<dbReference type="AlphaFoldDB" id="A0A0P1GSI0"/>
<evidence type="ECO:0000256" key="10">
    <source>
        <dbReference type="PIRSR" id="PIRSR639901-2"/>
    </source>
</evidence>
<evidence type="ECO:0000259" key="12">
    <source>
        <dbReference type="Pfam" id="PF04413"/>
    </source>
</evidence>
<evidence type="ECO:0000256" key="4">
    <source>
        <dbReference type="ARBA" id="ARBA00012621"/>
    </source>
</evidence>
<dbReference type="GO" id="GO:0043842">
    <property type="term" value="F:Kdo transferase activity"/>
    <property type="evidence" value="ECO:0007669"/>
    <property type="project" value="UniProtKB-EC"/>
</dbReference>